<comment type="caution">
    <text evidence="2">The sequence shown here is derived from an EMBL/GenBank/DDBJ whole genome shotgun (WGS) entry which is preliminary data.</text>
</comment>
<reference evidence="2 3" key="1">
    <citation type="submission" date="2024-01" db="EMBL/GenBank/DDBJ databases">
        <title>Genome assemblies of Stephania.</title>
        <authorList>
            <person name="Yang L."/>
        </authorList>
    </citation>
    <scope>NUCLEOTIDE SEQUENCE [LARGE SCALE GENOMIC DNA]</scope>
    <source>
        <strain evidence="2">YNDBR</strain>
        <tissue evidence="2">Leaf</tissue>
    </source>
</reference>
<dbReference type="AlphaFoldDB" id="A0AAP0JZ10"/>
<accession>A0AAP0JZ10</accession>
<proteinExistence type="predicted"/>
<gene>
    <name evidence="2" type="ORF">Syun_012221</name>
</gene>
<organism evidence="2 3">
    <name type="scientific">Stephania yunnanensis</name>
    <dbReference type="NCBI Taxonomy" id="152371"/>
    <lineage>
        <taxon>Eukaryota</taxon>
        <taxon>Viridiplantae</taxon>
        <taxon>Streptophyta</taxon>
        <taxon>Embryophyta</taxon>
        <taxon>Tracheophyta</taxon>
        <taxon>Spermatophyta</taxon>
        <taxon>Magnoliopsida</taxon>
        <taxon>Ranunculales</taxon>
        <taxon>Menispermaceae</taxon>
        <taxon>Menispermoideae</taxon>
        <taxon>Cissampelideae</taxon>
        <taxon>Stephania</taxon>
    </lineage>
</organism>
<name>A0AAP0JZ10_9MAGN</name>
<evidence type="ECO:0000313" key="3">
    <source>
        <dbReference type="Proteomes" id="UP001420932"/>
    </source>
</evidence>
<feature type="compositionally biased region" description="Polar residues" evidence="1">
    <location>
        <begin position="98"/>
        <end position="108"/>
    </location>
</feature>
<sequence>MELHAHQKRVVRTTSSGGVAGRLLTESGMHHELQWCGFDPHQKESSLHRKVSSSQVVTIGDGLETHIVGLMELDGDHNGHYDHQQFTSSRGLPHYIPSPSTMTLERDK</sequence>
<feature type="region of interest" description="Disordered" evidence="1">
    <location>
        <begin position="79"/>
        <end position="108"/>
    </location>
</feature>
<dbReference type="Proteomes" id="UP001420932">
    <property type="component" value="Unassembled WGS sequence"/>
</dbReference>
<dbReference type="EMBL" id="JBBNAF010000005">
    <property type="protein sequence ID" value="KAK9142821.1"/>
    <property type="molecule type" value="Genomic_DNA"/>
</dbReference>
<evidence type="ECO:0000313" key="2">
    <source>
        <dbReference type="EMBL" id="KAK9142821.1"/>
    </source>
</evidence>
<evidence type="ECO:0000256" key="1">
    <source>
        <dbReference type="SAM" id="MobiDB-lite"/>
    </source>
</evidence>
<keyword evidence="3" id="KW-1185">Reference proteome</keyword>
<protein>
    <submittedName>
        <fullName evidence="2">Uncharacterized protein</fullName>
    </submittedName>
</protein>